<dbReference type="EMBL" id="JAJNEC010000005">
    <property type="protein sequence ID" value="MCD2423273.1"/>
    <property type="molecule type" value="Genomic_DNA"/>
</dbReference>
<proteinExistence type="predicted"/>
<gene>
    <name evidence="3" type="ORF">LQ567_10920</name>
</gene>
<dbReference type="Pfam" id="PF04264">
    <property type="entry name" value="YceI"/>
    <property type="match status" value="1"/>
</dbReference>
<dbReference type="RefSeq" id="WP_231004537.1">
    <property type="nucleotide sequence ID" value="NZ_JAJNEC010000005.1"/>
</dbReference>
<dbReference type="InterPro" id="IPR007372">
    <property type="entry name" value="Lipid/polyisoprenoid-bd_YceI"/>
</dbReference>
<organism evidence="3 4">
    <name type="scientific">Niabella pedocola</name>
    <dbReference type="NCBI Taxonomy" id="1752077"/>
    <lineage>
        <taxon>Bacteria</taxon>
        <taxon>Pseudomonadati</taxon>
        <taxon>Bacteroidota</taxon>
        <taxon>Chitinophagia</taxon>
        <taxon>Chitinophagales</taxon>
        <taxon>Chitinophagaceae</taxon>
        <taxon>Niabella</taxon>
    </lineage>
</organism>
<dbReference type="InterPro" id="IPR036761">
    <property type="entry name" value="TTHA0802/YceI-like_sf"/>
</dbReference>
<accession>A0ABS8PQA2</accession>
<feature type="chain" id="PRO_5047174171" evidence="1">
    <location>
        <begin position="20"/>
        <end position="190"/>
    </location>
</feature>
<evidence type="ECO:0000313" key="4">
    <source>
        <dbReference type="Proteomes" id="UP001199816"/>
    </source>
</evidence>
<reference evidence="3 4" key="1">
    <citation type="submission" date="2021-11" db="EMBL/GenBank/DDBJ databases">
        <title>Genomic of Niabella pedocola.</title>
        <authorList>
            <person name="Wu T."/>
        </authorList>
    </citation>
    <scope>NUCLEOTIDE SEQUENCE [LARGE SCALE GENOMIC DNA]</scope>
    <source>
        <strain evidence="3 4">JCM 31011</strain>
    </source>
</reference>
<feature type="domain" description="Lipid/polyisoprenoid-binding YceI-like" evidence="2">
    <location>
        <begin position="22"/>
        <end position="187"/>
    </location>
</feature>
<dbReference type="SMART" id="SM00867">
    <property type="entry name" value="YceI"/>
    <property type="match status" value="1"/>
</dbReference>
<dbReference type="PANTHER" id="PTHR34406:SF1">
    <property type="entry name" value="PROTEIN YCEI"/>
    <property type="match status" value="1"/>
</dbReference>
<dbReference type="SUPFAM" id="SSF101874">
    <property type="entry name" value="YceI-like"/>
    <property type="match status" value="1"/>
</dbReference>
<keyword evidence="1" id="KW-0732">Signal</keyword>
<evidence type="ECO:0000256" key="1">
    <source>
        <dbReference type="SAM" id="SignalP"/>
    </source>
</evidence>
<dbReference type="Gene3D" id="2.40.128.110">
    <property type="entry name" value="Lipid/polyisoprenoid-binding, YceI-like"/>
    <property type="match status" value="1"/>
</dbReference>
<keyword evidence="4" id="KW-1185">Reference proteome</keyword>
<dbReference type="PANTHER" id="PTHR34406">
    <property type="entry name" value="PROTEIN YCEI"/>
    <property type="match status" value="1"/>
</dbReference>
<name>A0ABS8PQA2_9BACT</name>
<evidence type="ECO:0000259" key="2">
    <source>
        <dbReference type="SMART" id="SM00867"/>
    </source>
</evidence>
<sequence>MKKVFLFLGLSIFTIQLWAQTTWSADPMHSSINFTIKHMGISFVAGKFDQFQGTLQAAKADFTDARIQFTVQTSSVNTGVAPRDKHLKTADFFDVEQFPEMKFVSTGFKKKAGNKYQLSGNLTIKDVTKPVVLEATYGGRTKNQMGKEVIGFQTAFRINRFDYHIPFDPTGTAVAKDVDVTIFLELQPQQ</sequence>
<comment type="caution">
    <text evidence="3">The sequence shown here is derived from an EMBL/GenBank/DDBJ whole genome shotgun (WGS) entry which is preliminary data.</text>
</comment>
<protein>
    <submittedName>
        <fullName evidence="3">YceI family protein</fullName>
    </submittedName>
</protein>
<feature type="signal peptide" evidence="1">
    <location>
        <begin position="1"/>
        <end position="19"/>
    </location>
</feature>
<evidence type="ECO:0000313" key="3">
    <source>
        <dbReference type="EMBL" id="MCD2423273.1"/>
    </source>
</evidence>
<dbReference type="Proteomes" id="UP001199816">
    <property type="component" value="Unassembled WGS sequence"/>
</dbReference>